<name>A0A915M3N4_MELJA</name>
<feature type="region of interest" description="Disordered" evidence="1">
    <location>
        <begin position="1"/>
        <end position="46"/>
    </location>
</feature>
<evidence type="ECO:0000313" key="3">
    <source>
        <dbReference type="WBParaSite" id="scaffold26012_cov147.g20448"/>
    </source>
</evidence>
<proteinExistence type="predicted"/>
<protein>
    <submittedName>
        <fullName evidence="3">Uncharacterized protein</fullName>
    </submittedName>
</protein>
<dbReference type="AlphaFoldDB" id="A0A915M3N4"/>
<dbReference type="Proteomes" id="UP000887561">
    <property type="component" value="Unplaced"/>
</dbReference>
<evidence type="ECO:0000313" key="2">
    <source>
        <dbReference type="Proteomes" id="UP000887561"/>
    </source>
</evidence>
<sequence length="46" mass="4216">CSFSGVGEGSPGEGGPGDDGLGDGGLGDGGVSAASSFKSNRLSSLN</sequence>
<feature type="compositionally biased region" description="Polar residues" evidence="1">
    <location>
        <begin position="37"/>
        <end position="46"/>
    </location>
</feature>
<feature type="compositionally biased region" description="Gly residues" evidence="1">
    <location>
        <begin position="1"/>
        <end position="30"/>
    </location>
</feature>
<dbReference type="WBParaSite" id="scaffold26012_cov147.g20448">
    <property type="protein sequence ID" value="scaffold26012_cov147.g20448"/>
    <property type="gene ID" value="scaffold26012_cov147.g20448"/>
</dbReference>
<keyword evidence="2" id="KW-1185">Reference proteome</keyword>
<reference evidence="3" key="1">
    <citation type="submission" date="2022-11" db="UniProtKB">
        <authorList>
            <consortium name="WormBaseParasite"/>
        </authorList>
    </citation>
    <scope>IDENTIFICATION</scope>
</reference>
<organism evidence="2 3">
    <name type="scientific">Meloidogyne javanica</name>
    <name type="common">Root-knot nematode worm</name>
    <dbReference type="NCBI Taxonomy" id="6303"/>
    <lineage>
        <taxon>Eukaryota</taxon>
        <taxon>Metazoa</taxon>
        <taxon>Ecdysozoa</taxon>
        <taxon>Nematoda</taxon>
        <taxon>Chromadorea</taxon>
        <taxon>Rhabditida</taxon>
        <taxon>Tylenchina</taxon>
        <taxon>Tylenchomorpha</taxon>
        <taxon>Tylenchoidea</taxon>
        <taxon>Meloidogynidae</taxon>
        <taxon>Meloidogyninae</taxon>
        <taxon>Meloidogyne</taxon>
        <taxon>Meloidogyne incognita group</taxon>
    </lineage>
</organism>
<accession>A0A915M3N4</accession>
<evidence type="ECO:0000256" key="1">
    <source>
        <dbReference type="SAM" id="MobiDB-lite"/>
    </source>
</evidence>